<sequence>MPRSRWRCSRNWVDQTLSRRSPRPVMRARRICKSTQLSLIIVPVLSVGLSGHAGEITRYSSQHRERRTLHFNKV</sequence>
<gene>
    <name evidence="1" type="ORF">HYPDE_38608</name>
</gene>
<dbReference type="HOGENOM" id="CLU_2682825_0_0_5"/>
<dbReference type="AlphaFoldDB" id="N0BFZ4"/>
<organism evidence="1 2">
    <name type="scientific">Hyphomicrobium denitrificans 1NES1</name>
    <dbReference type="NCBI Taxonomy" id="670307"/>
    <lineage>
        <taxon>Bacteria</taxon>
        <taxon>Pseudomonadati</taxon>
        <taxon>Pseudomonadota</taxon>
        <taxon>Alphaproteobacteria</taxon>
        <taxon>Hyphomicrobiales</taxon>
        <taxon>Hyphomicrobiaceae</taxon>
        <taxon>Hyphomicrobium</taxon>
    </lineage>
</organism>
<reference evidence="1 2" key="1">
    <citation type="journal article" date="2013" name="Genome Announc.">
        <title>Genome sequences for three denitrifying bacterial strains isolated from a uranium- and nitrate-contaminated subsurface environment.</title>
        <authorList>
            <person name="Venkatramanan R."/>
            <person name="Prakash O."/>
            <person name="Woyke T."/>
            <person name="Chain P."/>
            <person name="Goodwin L.A."/>
            <person name="Watson D."/>
            <person name="Brooks S."/>
            <person name="Kostka J.E."/>
            <person name="Green S.J."/>
        </authorList>
    </citation>
    <scope>NUCLEOTIDE SEQUENCE [LARGE SCALE GENOMIC DNA]</scope>
    <source>
        <strain evidence="1 2">1NES1</strain>
    </source>
</reference>
<keyword evidence="2" id="KW-1185">Reference proteome</keyword>
<evidence type="ECO:0000313" key="2">
    <source>
        <dbReference type="Proteomes" id="UP000005952"/>
    </source>
</evidence>
<proteinExistence type="predicted"/>
<dbReference type="EMBL" id="CP005587">
    <property type="protein sequence ID" value="AGK59391.1"/>
    <property type="molecule type" value="Genomic_DNA"/>
</dbReference>
<protein>
    <submittedName>
        <fullName evidence="1">Uncharacterized protein</fullName>
    </submittedName>
</protein>
<accession>N0BFZ4</accession>
<name>N0BFZ4_9HYPH</name>
<evidence type="ECO:0000313" key="1">
    <source>
        <dbReference type="EMBL" id="AGK59391.1"/>
    </source>
</evidence>
<dbReference type="Proteomes" id="UP000005952">
    <property type="component" value="Chromosome"/>
</dbReference>
<dbReference type="KEGG" id="hdt:HYPDE_38608"/>